<accession>A0AAE1HGA9</accession>
<dbReference type="Proteomes" id="UP001219518">
    <property type="component" value="Unassembled WGS sequence"/>
</dbReference>
<dbReference type="EMBL" id="JAHWGI010001022">
    <property type="protein sequence ID" value="KAK3920831.1"/>
    <property type="molecule type" value="Genomic_DNA"/>
</dbReference>
<dbReference type="AlphaFoldDB" id="A0AAE1HGA9"/>
<name>A0AAE1HGA9_9NEOP</name>
<gene>
    <name evidence="1" type="ORF">KUF71_010068</name>
</gene>
<sequence>MAPTKRATRTAPSCWLIGGKEAEFSEKTRLPVLRSVLRVFLFHHNPPAVCARKACGIVIDELLPFWVKAGIPTVDKKSAVDQLKRIYDEWVLLKKAMNKPTTERREKFIAALDKLFDIAAPNLDKIKCILPEDREFYKSMTEDRKASMIGVDRKWALKKQKKTVRTEGEIRRKRRSDEDTKKCFDKVTLDDSASDTEESETKDSEFSLPEKRTKNVRINVLTKEVTSALDRTQTSSRVGAHLVQKSVTSALQAASCALNLEGTNLKLKPVFSTSSVGRKRTENRTSIVENIQQNVIAHPGPFFVHFDGKLLPDEPDGKKYDRVPVLVTGYKVEQLLGVPRLDSGSGLAQAHATYELLKSWDLVDKVVGAVFDTTSTNTGCHKGACKLLEDKKRLGKEILWCACRHHVFELVLEAVGTVLLGESKDPRLPFFGKLADTWEKIDKTKFRTAASIRKLKCIPETDQIITFCENQLQVHHPRGDYKELCELAILFLGGLVPDKPRYVFKKPGALSKTRWMMRAIYAFKTWMLGRQIEMDASIHSKLFSIAYIRMWFNAPLPAQSPRNDLASLQFLYQNRKEGSHWMAALKKFVEHLWYLSPKLVPLALFDDKLSVEEKKSIASALQTGGKKGSAACLPRAKVELKDSVMNLKLRDFVTADSVKFFEITKISSSFLAKDPTLWDEDSDYLRSLQVVTHFKVVNDSAERGVALVTRFLKGNQLTTDEQQRQLLLLVVAEDRKLNKLP</sequence>
<organism evidence="1 2">
    <name type="scientific">Frankliniella fusca</name>
    <dbReference type="NCBI Taxonomy" id="407009"/>
    <lineage>
        <taxon>Eukaryota</taxon>
        <taxon>Metazoa</taxon>
        <taxon>Ecdysozoa</taxon>
        <taxon>Arthropoda</taxon>
        <taxon>Hexapoda</taxon>
        <taxon>Insecta</taxon>
        <taxon>Pterygota</taxon>
        <taxon>Neoptera</taxon>
        <taxon>Paraneoptera</taxon>
        <taxon>Thysanoptera</taxon>
        <taxon>Terebrantia</taxon>
        <taxon>Thripoidea</taxon>
        <taxon>Thripidae</taxon>
        <taxon>Frankliniella</taxon>
    </lineage>
</organism>
<proteinExistence type="predicted"/>
<reference evidence="1" key="1">
    <citation type="submission" date="2021-07" db="EMBL/GenBank/DDBJ databases">
        <authorList>
            <person name="Catto M.A."/>
            <person name="Jacobson A."/>
            <person name="Kennedy G."/>
            <person name="Labadie P."/>
            <person name="Hunt B.G."/>
            <person name="Srinivasan R."/>
        </authorList>
    </citation>
    <scope>NUCLEOTIDE SEQUENCE</scope>
    <source>
        <strain evidence="1">PL_HMW_Pooled</strain>
        <tissue evidence="1">Head</tissue>
    </source>
</reference>
<dbReference type="PANTHER" id="PTHR46113">
    <property type="entry name" value="SNAC DOMAIN-CONTAINING PROTEIN"/>
    <property type="match status" value="1"/>
</dbReference>
<evidence type="ECO:0000313" key="2">
    <source>
        <dbReference type="Proteomes" id="UP001219518"/>
    </source>
</evidence>
<keyword evidence="2" id="KW-1185">Reference proteome</keyword>
<evidence type="ECO:0000313" key="1">
    <source>
        <dbReference type="EMBL" id="KAK3920831.1"/>
    </source>
</evidence>
<reference evidence="1" key="2">
    <citation type="journal article" date="2023" name="BMC Genomics">
        <title>Pest status, molecular evolution, and epigenetic factors derived from the genome assembly of Frankliniella fusca, a thysanopteran phytovirus vector.</title>
        <authorList>
            <person name="Catto M.A."/>
            <person name="Labadie P.E."/>
            <person name="Jacobson A.L."/>
            <person name="Kennedy G.G."/>
            <person name="Srinivasan R."/>
            <person name="Hunt B.G."/>
        </authorList>
    </citation>
    <scope>NUCLEOTIDE SEQUENCE</scope>
    <source>
        <strain evidence="1">PL_HMW_Pooled</strain>
    </source>
</reference>
<dbReference type="PANTHER" id="PTHR46113:SF1">
    <property type="entry name" value="PEPTIDASE M17 LEUCYL AMINOPEPTIDASE N-TERMINAL DOMAIN-CONTAINING PROTEIN"/>
    <property type="match status" value="1"/>
</dbReference>
<protein>
    <submittedName>
        <fullName evidence="1">Carbamoyl-phosphate synthase large chain</fullName>
    </submittedName>
</protein>
<comment type="caution">
    <text evidence="1">The sequence shown here is derived from an EMBL/GenBank/DDBJ whole genome shotgun (WGS) entry which is preliminary data.</text>
</comment>